<keyword evidence="10 12" id="KW-0739">Sodium transport</keyword>
<dbReference type="GeneID" id="109487648"/>
<evidence type="ECO:0000256" key="7">
    <source>
        <dbReference type="ARBA" id="ARBA00023065"/>
    </source>
</evidence>
<dbReference type="GO" id="GO:0005886">
    <property type="term" value="C:plasma membrane"/>
    <property type="evidence" value="ECO:0007669"/>
    <property type="project" value="TreeGrafter"/>
</dbReference>
<accession>A0A6P5AVU3</accession>
<comment type="subcellular location">
    <subcellularLocation>
        <location evidence="1">Membrane</location>
        <topology evidence="1">Multi-pass membrane protein</topology>
    </subcellularLocation>
</comment>
<protein>
    <submittedName>
        <fullName evidence="15">Acid-sensing ion channel 5-like</fullName>
    </submittedName>
</protein>
<evidence type="ECO:0000256" key="8">
    <source>
        <dbReference type="ARBA" id="ARBA00023136"/>
    </source>
</evidence>
<keyword evidence="14" id="KW-1185">Reference proteome</keyword>
<dbReference type="PANTHER" id="PTHR11690">
    <property type="entry name" value="AMILORIDE-SENSITIVE SODIUM CHANNEL-RELATED"/>
    <property type="match status" value="1"/>
</dbReference>
<dbReference type="PANTHER" id="PTHR11690:SF286">
    <property type="entry name" value="ACID-SENSING ION CHANNEL 5"/>
    <property type="match status" value="1"/>
</dbReference>
<dbReference type="Proteomes" id="UP000515135">
    <property type="component" value="Unplaced"/>
</dbReference>
<evidence type="ECO:0000313" key="14">
    <source>
        <dbReference type="Proteomes" id="UP000515135"/>
    </source>
</evidence>
<keyword evidence="2 12" id="KW-0813">Transport</keyword>
<evidence type="ECO:0000256" key="9">
    <source>
        <dbReference type="ARBA" id="ARBA00023180"/>
    </source>
</evidence>
<proteinExistence type="inferred from homology"/>
<keyword evidence="8 13" id="KW-0472">Membrane</keyword>
<dbReference type="PRINTS" id="PR01078">
    <property type="entry name" value="AMINACHANNEL"/>
</dbReference>
<evidence type="ECO:0000256" key="11">
    <source>
        <dbReference type="ARBA" id="ARBA00023303"/>
    </source>
</evidence>
<feature type="transmembrane region" description="Helical" evidence="13">
    <location>
        <begin position="422"/>
        <end position="441"/>
    </location>
</feature>
<dbReference type="Gene3D" id="2.60.470.10">
    <property type="entry name" value="Acid-sensing ion channels like domains"/>
    <property type="match status" value="1"/>
</dbReference>
<evidence type="ECO:0000256" key="13">
    <source>
        <dbReference type="SAM" id="Phobius"/>
    </source>
</evidence>
<organism evidence="14 15">
    <name type="scientific">Branchiostoma belcheri</name>
    <name type="common">Amphioxus</name>
    <dbReference type="NCBI Taxonomy" id="7741"/>
    <lineage>
        <taxon>Eukaryota</taxon>
        <taxon>Metazoa</taxon>
        <taxon>Chordata</taxon>
        <taxon>Cephalochordata</taxon>
        <taxon>Leptocardii</taxon>
        <taxon>Amphioxiformes</taxon>
        <taxon>Branchiostomatidae</taxon>
        <taxon>Branchiostoma</taxon>
    </lineage>
</organism>
<keyword evidence="7 12" id="KW-0406">Ion transport</keyword>
<dbReference type="RefSeq" id="XP_019647212.1">
    <property type="nucleotide sequence ID" value="XM_019791653.1"/>
</dbReference>
<dbReference type="OrthoDB" id="5874059at2759"/>
<evidence type="ECO:0000256" key="1">
    <source>
        <dbReference type="ARBA" id="ARBA00004141"/>
    </source>
</evidence>
<keyword evidence="11 12" id="KW-0407">Ion channel</keyword>
<name>A0A6P5AVU3_BRABE</name>
<evidence type="ECO:0000256" key="4">
    <source>
        <dbReference type="ARBA" id="ARBA00022692"/>
    </source>
</evidence>
<dbReference type="Gene3D" id="1.10.287.770">
    <property type="entry name" value="YojJ-like"/>
    <property type="match status" value="1"/>
</dbReference>
<evidence type="ECO:0000256" key="10">
    <source>
        <dbReference type="ARBA" id="ARBA00023201"/>
    </source>
</evidence>
<evidence type="ECO:0000256" key="6">
    <source>
        <dbReference type="ARBA" id="ARBA00023053"/>
    </source>
</evidence>
<dbReference type="FunFam" id="1.10.287.770:FF:000001">
    <property type="entry name" value="Acid-sensing ion channel subunit 1"/>
    <property type="match status" value="1"/>
</dbReference>
<dbReference type="KEGG" id="bbel:109487648"/>
<evidence type="ECO:0000313" key="15">
    <source>
        <dbReference type="RefSeq" id="XP_019647212.1"/>
    </source>
</evidence>
<reference evidence="15" key="1">
    <citation type="submission" date="2025-08" db="UniProtKB">
        <authorList>
            <consortium name="RefSeq"/>
        </authorList>
    </citation>
    <scope>IDENTIFICATION</scope>
    <source>
        <tissue evidence="15">Gonad</tissue>
    </source>
</reference>
<evidence type="ECO:0000256" key="3">
    <source>
        <dbReference type="ARBA" id="ARBA00022461"/>
    </source>
</evidence>
<keyword evidence="9" id="KW-0325">Glycoprotein</keyword>
<dbReference type="Pfam" id="PF00858">
    <property type="entry name" value="ASC"/>
    <property type="match status" value="1"/>
</dbReference>
<evidence type="ECO:0000256" key="2">
    <source>
        <dbReference type="ARBA" id="ARBA00022448"/>
    </source>
</evidence>
<keyword evidence="6" id="KW-0915">Sodium</keyword>
<keyword evidence="5 13" id="KW-1133">Transmembrane helix</keyword>
<sequence length="457" mass="50925">MATCCGDDSVEREYAAETSLHGVGKIAGARHRGVRLLWAVLFLGMFGVATWQITERFVAYFQFDTVTNMKVEFRDVLDFPTVTICNFNKYRDSQITEEEEQYVSTLLEGSTGFSDYDYDADYYDDDGDGEYQYSYDWNNTGIPDDFNLAEFTLRAGFDIHTSLKHCLWRGQTCNSDNFTHIFTSFGNCWMFNAEGRMNQTISGVGNGLQVAIDIQQDEYTENAPTGNLDAGIRFIVHSPSEPPKVDTQGISVGPGIHAYASISKIEFRNEIPPWGQCDPGRALQYYSGYTKTGCLLECRADHVADECGCRTVSMPGTLDYCQPAVVTGCVKTTIAELKTGKRSCNCPTPCSATAYPATLSYGGWPSSSTMDYFTDLLNKTEQEIKDNIVLLDVYYQQLNLQTVQQRRAISTNALLGDLGGQLGLFLGASVITIIEFLEFLVKKGTSCCFRHNNRVKT</sequence>
<keyword evidence="4 12" id="KW-0812">Transmembrane</keyword>
<dbReference type="InterPro" id="IPR001873">
    <property type="entry name" value="ENaC"/>
</dbReference>
<keyword evidence="3 12" id="KW-0894">Sodium channel</keyword>
<gene>
    <name evidence="15" type="primary">LOC109487648</name>
</gene>
<comment type="similarity">
    <text evidence="12">Belongs to the amiloride-sensitive sodium channel (TC 1.A.6) family.</text>
</comment>
<dbReference type="GO" id="GO:0015280">
    <property type="term" value="F:ligand-gated sodium channel activity"/>
    <property type="evidence" value="ECO:0007669"/>
    <property type="project" value="TreeGrafter"/>
</dbReference>
<feature type="transmembrane region" description="Helical" evidence="13">
    <location>
        <begin position="36"/>
        <end position="54"/>
    </location>
</feature>
<dbReference type="AlphaFoldDB" id="A0A6P5AVU3"/>
<evidence type="ECO:0000256" key="5">
    <source>
        <dbReference type="ARBA" id="ARBA00022989"/>
    </source>
</evidence>
<dbReference type="InterPro" id="IPR020903">
    <property type="entry name" value="ENaC_CS"/>
</dbReference>
<evidence type="ECO:0000256" key="12">
    <source>
        <dbReference type="RuleBase" id="RU000679"/>
    </source>
</evidence>
<dbReference type="PROSITE" id="PS01206">
    <property type="entry name" value="ASC"/>
    <property type="match status" value="1"/>
</dbReference>